<organism evidence="9">
    <name type="scientific">Chromera velia CCMP2878</name>
    <dbReference type="NCBI Taxonomy" id="1169474"/>
    <lineage>
        <taxon>Eukaryota</taxon>
        <taxon>Sar</taxon>
        <taxon>Alveolata</taxon>
        <taxon>Colpodellida</taxon>
        <taxon>Chromeraceae</taxon>
        <taxon>Chromera</taxon>
    </lineage>
</organism>
<dbReference type="InterPro" id="IPR008591">
    <property type="entry name" value="GINS_Sld5"/>
</dbReference>
<dbReference type="GO" id="GO:0000727">
    <property type="term" value="P:double-strand break repair via break-induced replication"/>
    <property type="evidence" value="ECO:0007669"/>
    <property type="project" value="TreeGrafter"/>
</dbReference>
<proteinExistence type="inferred from homology"/>
<evidence type="ECO:0000256" key="6">
    <source>
        <dbReference type="PIRNR" id="PIRNR007764"/>
    </source>
</evidence>
<dbReference type="PANTHER" id="PTHR21206:SF0">
    <property type="entry name" value="DNA REPLICATION COMPLEX GINS PROTEIN SLD5"/>
    <property type="match status" value="1"/>
</dbReference>
<comment type="subcellular location">
    <subcellularLocation>
        <location evidence="1 6">Nucleus</location>
    </subcellularLocation>
</comment>
<dbReference type="InterPro" id="IPR031633">
    <property type="entry name" value="SLD5_C"/>
</dbReference>
<feature type="domain" description="DNA replication complex GINS protein SLD5 C-terminal" evidence="8">
    <location>
        <begin position="164"/>
        <end position="228"/>
    </location>
</feature>
<feature type="domain" description="GINS subunit" evidence="7">
    <location>
        <begin position="72"/>
        <end position="133"/>
    </location>
</feature>
<evidence type="ECO:0000259" key="7">
    <source>
        <dbReference type="Pfam" id="PF05916"/>
    </source>
</evidence>
<evidence type="ECO:0000256" key="1">
    <source>
        <dbReference type="ARBA" id="ARBA00004123"/>
    </source>
</evidence>
<evidence type="ECO:0000256" key="4">
    <source>
        <dbReference type="ARBA" id="ARBA00022705"/>
    </source>
</evidence>
<dbReference type="Pfam" id="PF16922">
    <property type="entry name" value="SLD5_C"/>
    <property type="match status" value="1"/>
</dbReference>
<keyword evidence="4 6" id="KW-0235">DNA replication</keyword>
<dbReference type="VEuPathDB" id="CryptoDB:Cvel_17840"/>
<gene>
    <name evidence="9" type="ORF">Cvel_17840</name>
</gene>
<name>A0A0G4FMQ9_9ALVE</name>
<comment type="similarity">
    <text evidence="2 6">Belongs to the GINS4/SLD5 family.</text>
</comment>
<dbReference type="PIRSF" id="PIRSF007764">
    <property type="entry name" value="Sld5"/>
    <property type="match status" value="1"/>
</dbReference>
<dbReference type="AlphaFoldDB" id="A0A0G4FMQ9"/>
<evidence type="ECO:0000256" key="5">
    <source>
        <dbReference type="ARBA" id="ARBA00023242"/>
    </source>
</evidence>
<dbReference type="Gene3D" id="1.20.58.1030">
    <property type="match status" value="1"/>
</dbReference>
<evidence type="ECO:0000259" key="8">
    <source>
        <dbReference type="Pfam" id="PF16922"/>
    </source>
</evidence>
<dbReference type="SUPFAM" id="SSF158573">
    <property type="entry name" value="GINS helical bundle-like"/>
    <property type="match status" value="1"/>
</dbReference>
<protein>
    <recommendedName>
        <fullName evidence="3 6">DNA replication complex GINS protein SLD5</fullName>
    </recommendedName>
</protein>
<accession>A0A0G4FMQ9</accession>
<reference evidence="9" key="1">
    <citation type="submission" date="2014-11" db="EMBL/GenBank/DDBJ databases">
        <authorList>
            <person name="Otto D Thomas"/>
            <person name="Naeem Raeece"/>
        </authorList>
    </citation>
    <scope>NUCLEOTIDE SEQUENCE</scope>
</reference>
<dbReference type="PANTHER" id="PTHR21206">
    <property type="entry name" value="SLD5 PROTEIN"/>
    <property type="match status" value="1"/>
</dbReference>
<dbReference type="GO" id="GO:0006261">
    <property type="term" value="P:DNA-templated DNA replication"/>
    <property type="evidence" value="ECO:0007669"/>
    <property type="project" value="InterPro"/>
</dbReference>
<evidence type="ECO:0000313" key="9">
    <source>
        <dbReference type="EMBL" id="CEM15522.1"/>
    </source>
</evidence>
<dbReference type="InterPro" id="IPR021151">
    <property type="entry name" value="GINS_A"/>
</dbReference>
<evidence type="ECO:0000256" key="2">
    <source>
        <dbReference type="ARBA" id="ARBA00008187"/>
    </source>
</evidence>
<evidence type="ECO:0000256" key="3">
    <source>
        <dbReference type="ARBA" id="ARBA00014804"/>
    </source>
</evidence>
<dbReference type="EMBL" id="CDMZ01000492">
    <property type="protein sequence ID" value="CEM15522.1"/>
    <property type="molecule type" value="Genomic_DNA"/>
</dbReference>
<dbReference type="InterPro" id="IPR036224">
    <property type="entry name" value="GINS_bundle-like_dom_sf"/>
</dbReference>
<comment type="function">
    <text evidence="6">The GINS complex plays an essential role in the initiation of DNA replication.</text>
</comment>
<sequence length="228" mass="26118">MHRGGGDEEVLSAFDDMEQIRVNVERFKAMWANEKAAPDILVAENIAILNFSERVKKCELALQDAEATIRPILQLDVDRNKFLLKDYFRARLVKLDKHPEWYLKTEERRMRLLPHEMAFLQKYMSAHEEHDSTLLWSKVSERIRLEGGDMSDPVLQEECTGSGPNVDAFCFCEVVGEEFSFREGDDQTPEDSQGGAGGRVIQLGRGMQHIVSYKRVRDKVESGDVNLL</sequence>
<dbReference type="GO" id="GO:0000811">
    <property type="term" value="C:GINS complex"/>
    <property type="evidence" value="ECO:0007669"/>
    <property type="project" value="UniProtKB-UniRule"/>
</dbReference>
<keyword evidence="5 6" id="KW-0539">Nucleus</keyword>
<dbReference type="Pfam" id="PF05916">
    <property type="entry name" value="Sld5"/>
    <property type="match status" value="1"/>
</dbReference>